<dbReference type="AlphaFoldDB" id="A0A1Z1MTC8"/>
<geneLocation type="chloroplast" evidence="1"/>
<organism evidence="1">
    <name type="scientific">Polysiphonia sp</name>
    <dbReference type="NCBI Taxonomy" id="1967842"/>
    <lineage>
        <taxon>Eukaryota</taxon>
        <taxon>Rhodophyta</taxon>
        <taxon>Florideophyceae</taxon>
        <taxon>Rhodymeniophycidae</taxon>
        <taxon>Ceramiales</taxon>
        <taxon>Rhodomelaceae</taxon>
        <taxon>Polysiphonioideae</taxon>
        <taxon>Polysiphonia</taxon>
    </lineage>
</organism>
<name>A0A1Z1MTC8_9FLOR</name>
<accession>A0A1Z1MTC8</accession>
<sequence>MYSNKFEKITKGYITKLRLVHNESLKNNFYGVEII</sequence>
<reference evidence="1" key="1">
    <citation type="journal article" date="2017" name="J. Phycol.">
        <title>Analysis of chloroplast genomes and a supermatrix inform reclassification of the Rhodomelaceae (Rhodophyta).</title>
        <authorList>
            <person name="Diaz-Tapia P."/>
            <person name="Maggs C.A."/>
            <person name="West J.A."/>
            <person name="Verbruggen H."/>
        </authorList>
    </citation>
    <scope>NUCLEOTIDE SEQUENCE</scope>
    <source>
        <strain evidence="1">PD1760</strain>
    </source>
</reference>
<keyword evidence="1" id="KW-0150">Chloroplast</keyword>
<keyword evidence="1" id="KW-0934">Plastid</keyword>
<dbReference type="EMBL" id="MF101456">
    <property type="protein sequence ID" value="ARW69350.1"/>
    <property type="molecule type" value="Genomic_DNA"/>
</dbReference>
<proteinExistence type="predicted"/>
<protein>
    <submittedName>
        <fullName evidence="1">Uncharacterized protein</fullName>
    </submittedName>
</protein>
<evidence type="ECO:0000313" key="1">
    <source>
        <dbReference type="EMBL" id="ARW69350.1"/>
    </source>
</evidence>
<gene>
    <name evidence="1" type="primary">orf35c</name>
</gene>